<dbReference type="RefSeq" id="WP_183319267.1">
    <property type="nucleotide sequence ID" value="NZ_JACHVQ010000001.1"/>
</dbReference>
<dbReference type="InterPro" id="IPR050312">
    <property type="entry name" value="IolE/XylAMocC-like"/>
</dbReference>
<organism evidence="3 4">
    <name type="scientific">Flexivirga oryzae</name>
    <dbReference type="NCBI Taxonomy" id="1794944"/>
    <lineage>
        <taxon>Bacteria</taxon>
        <taxon>Bacillati</taxon>
        <taxon>Actinomycetota</taxon>
        <taxon>Actinomycetes</taxon>
        <taxon>Micrococcales</taxon>
        <taxon>Dermacoccaceae</taxon>
        <taxon>Flexivirga</taxon>
    </lineage>
</organism>
<dbReference type="Proteomes" id="UP000559182">
    <property type="component" value="Unassembled WGS sequence"/>
</dbReference>
<protein>
    <submittedName>
        <fullName evidence="3">Sugar phosphate isomerase/epimerase</fullName>
    </submittedName>
</protein>
<dbReference type="Gene3D" id="3.20.20.150">
    <property type="entry name" value="Divalent-metal-dependent TIM barrel enzymes"/>
    <property type="match status" value="1"/>
</dbReference>
<evidence type="ECO:0000313" key="3">
    <source>
        <dbReference type="EMBL" id="MBB2890929.1"/>
    </source>
</evidence>
<name>A0A839N2B1_9MICO</name>
<dbReference type="PANTHER" id="PTHR12110">
    <property type="entry name" value="HYDROXYPYRUVATE ISOMERASE"/>
    <property type="match status" value="1"/>
</dbReference>
<dbReference type="AlphaFoldDB" id="A0A839N2B1"/>
<keyword evidence="1" id="KW-0119">Carbohydrate metabolism</keyword>
<proteinExistence type="predicted"/>
<accession>A0A839N2B1</accession>
<evidence type="ECO:0000256" key="1">
    <source>
        <dbReference type="ARBA" id="ARBA00023277"/>
    </source>
</evidence>
<dbReference type="Pfam" id="PF01261">
    <property type="entry name" value="AP_endonuc_2"/>
    <property type="match status" value="1"/>
</dbReference>
<gene>
    <name evidence="3" type="ORF">FHU39_000913</name>
</gene>
<reference evidence="3 4" key="1">
    <citation type="submission" date="2020-08" db="EMBL/GenBank/DDBJ databases">
        <title>Sequencing the genomes of 1000 actinobacteria strains.</title>
        <authorList>
            <person name="Klenk H.-P."/>
        </authorList>
    </citation>
    <scope>NUCLEOTIDE SEQUENCE [LARGE SCALE GENOMIC DNA]</scope>
    <source>
        <strain evidence="3 4">DSM 105369</strain>
    </source>
</reference>
<dbReference type="EMBL" id="JACHVQ010000001">
    <property type="protein sequence ID" value="MBB2890929.1"/>
    <property type="molecule type" value="Genomic_DNA"/>
</dbReference>
<dbReference type="PANTHER" id="PTHR12110:SF52">
    <property type="entry name" value="XYLOSE ISOMERASE"/>
    <property type="match status" value="1"/>
</dbReference>
<evidence type="ECO:0000313" key="4">
    <source>
        <dbReference type="Proteomes" id="UP000559182"/>
    </source>
</evidence>
<evidence type="ECO:0000259" key="2">
    <source>
        <dbReference type="Pfam" id="PF01261"/>
    </source>
</evidence>
<dbReference type="InterPro" id="IPR036237">
    <property type="entry name" value="Xyl_isomerase-like_sf"/>
</dbReference>
<dbReference type="InterPro" id="IPR013022">
    <property type="entry name" value="Xyl_isomerase-like_TIM-brl"/>
</dbReference>
<sequence>MSAHPRLSLNQATIKHASLEEALHEATGAGYESIGLWREPVADVGLERAARLVAASGLRVSSLCRGGFFTAEPGQAQQEALDDNRRAIEETAALAAAGADGSRPVLVLVAGGMPGASKDLAGARERVTEVVGNLAPYAQEAGVTLAVEPLHPIFAADRAVVSTLGQAIDIAEAAGPSVGVVVDTYHVWWDPEVLAQIARAGASGRIASYQVCDWLTPVPADNLLGRGLMGDGTIDFTPLTRAVVAAGYTGDIEVEIFNQQLWDASFAEVVAQVSARFAELIAPDLPAARPAEVRGR</sequence>
<keyword evidence="3" id="KW-0413">Isomerase</keyword>
<dbReference type="SUPFAM" id="SSF51658">
    <property type="entry name" value="Xylose isomerase-like"/>
    <property type="match status" value="1"/>
</dbReference>
<comment type="caution">
    <text evidence="3">The sequence shown here is derived from an EMBL/GenBank/DDBJ whole genome shotgun (WGS) entry which is preliminary data.</text>
</comment>
<dbReference type="GO" id="GO:0016853">
    <property type="term" value="F:isomerase activity"/>
    <property type="evidence" value="ECO:0007669"/>
    <property type="project" value="UniProtKB-KW"/>
</dbReference>
<keyword evidence="4" id="KW-1185">Reference proteome</keyword>
<feature type="domain" description="Xylose isomerase-like TIM barrel" evidence="2">
    <location>
        <begin position="26"/>
        <end position="260"/>
    </location>
</feature>